<gene>
    <name evidence="1" type="ORF">DPV79_01880</name>
</gene>
<sequence length="117" mass="13349">MYIFAVEGDIRAGIVSFRYGAEQAARWSAGSGDRQLSCVMRCSMVVRHLRHGTESLLPFCRADPPTHRPIDPPIHRFTDSPIHRFTDSPIHRQRCGLLVPVGNTPMHVEIDRYPAWR</sequence>
<accession>A0A365R4W1</accession>
<keyword evidence="2" id="KW-1185">Reference proteome</keyword>
<protein>
    <submittedName>
        <fullName evidence="1">Uncharacterized protein</fullName>
    </submittedName>
</protein>
<name>A0A365R4W1_9BURK</name>
<proteinExistence type="predicted"/>
<evidence type="ECO:0000313" key="2">
    <source>
        <dbReference type="Proteomes" id="UP000252458"/>
    </source>
</evidence>
<organism evidence="1 2">
    <name type="scientific">Burkholderia reimsis</name>
    <dbReference type="NCBI Taxonomy" id="2234132"/>
    <lineage>
        <taxon>Bacteria</taxon>
        <taxon>Pseudomonadati</taxon>
        <taxon>Pseudomonadota</taxon>
        <taxon>Betaproteobacteria</taxon>
        <taxon>Burkholderiales</taxon>
        <taxon>Burkholderiaceae</taxon>
        <taxon>Burkholderia</taxon>
    </lineage>
</organism>
<reference evidence="1 2" key="1">
    <citation type="submission" date="2018-06" db="EMBL/GenBank/DDBJ databases">
        <title>Draft genome sequence of Burkholderia reimsis strain BE51 isolated from a French agricultural soil.</title>
        <authorList>
            <person name="Esmaeel Q."/>
        </authorList>
    </citation>
    <scope>NUCLEOTIDE SEQUENCE [LARGE SCALE GENOMIC DNA]</scope>
    <source>
        <strain evidence="1 2">BE51</strain>
    </source>
</reference>
<dbReference type="AlphaFoldDB" id="A0A365R4W1"/>
<evidence type="ECO:0000313" key="1">
    <source>
        <dbReference type="EMBL" id="RBB43073.1"/>
    </source>
</evidence>
<dbReference type="Proteomes" id="UP000252458">
    <property type="component" value="Unassembled WGS sequence"/>
</dbReference>
<dbReference type="EMBL" id="QMFZ01000001">
    <property type="protein sequence ID" value="RBB43073.1"/>
    <property type="molecule type" value="Genomic_DNA"/>
</dbReference>
<comment type="caution">
    <text evidence="1">The sequence shown here is derived from an EMBL/GenBank/DDBJ whole genome shotgun (WGS) entry which is preliminary data.</text>
</comment>